<organism evidence="1 2">
    <name type="scientific">Spiroplasma taiwanense CT-1</name>
    <dbReference type="NCBI Taxonomy" id="1276220"/>
    <lineage>
        <taxon>Bacteria</taxon>
        <taxon>Bacillati</taxon>
        <taxon>Mycoplasmatota</taxon>
        <taxon>Mollicutes</taxon>
        <taxon>Entomoplasmatales</taxon>
        <taxon>Spiroplasmataceae</taxon>
        <taxon>Spiroplasma</taxon>
    </lineage>
</organism>
<dbReference type="PATRIC" id="fig|1276220.3.peg.136"/>
<accession>S5LW46</accession>
<evidence type="ECO:0000313" key="1">
    <source>
        <dbReference type="EMBL" id="AGR40821.1"/>
    </source>
</evidence>
<dbReference type="Proteomes" id="UP000014984">
    <property type="component" value="Chromosome"/>
</dbReference>
<reference evidence="1 2" key="1">
    <citation type="journal article" date="2013" name="Genome Biol. Evol.">
        <title>Comparison of metabolic capacities and inference of gene content evolution in mosquito-associated Spiroplasma diminutum and S. taiwanense.</title>
        <authorList>
            <person name="Lo W.S."/>
            <person name="Ku C."/>
            <person name="Chen L.L."/>
            <person name="Chang T.H."/>
            <person name="Kuo C.H."/>
        </authorList>
    </citation>
    <scope>NUCLEOTIDE SEQUENCE [LARGE SCALE GENOMIC DNA]</scope>
    <source>
        <strain evidence="1">CT-1</strain>
    </source>
</reference>
<dbReference type="KEGG" id="stai:STAIW_v1c01350"/>
<name>S5LW46_9MOLU</name>
<dbReference type="HOGENOM" id="CLU_1991285_0_0_14"/>
<dbReference type="EMBL" id="CP005074">
    <property type="protein sequence ID" value="AGR40821.1"/>
    <property type="molecule type" value="Genomic_DNA"/>
</dbReference>
<gene>
    <name evidence="1" type="ORF">STAIW_v1c01350</name>
</gene>
<keyword evidence="2" id="KW-1185">Reference proteome</keyword>
<dbReference type="AlphaFoldDB" id="S5LW46"/>
<protein>
    <submittedName>
        <fullName evidence="1">Uncharacterized protein</fullName>
    </submittedName>
</protein>
<proteinExistence type="predicted"/>
<sequence>MFIYTICNIYLKKSKNNIYKDFKNISKKDFLLCLYIAWMNNMNADIELTMANYVIEYFLNTNVETIINDSNENNEEIIKFIIKTERRKYYNKNLKNHLDTFLKTNEKILNLFGKNFIDIIGTIIN</sequence>
<evidence type="ECO:0000313" key="2">
    <source>
        <dbReference type="Proteomes" id="UP000014984"/>
    </source>
</evidence>